<keyword evidence="3" id="KW-1133">Transmembrane helix</keyword>
<sequence length="446" mass="51394">MEVTNNLIDNGAPNRETPEGSDLPELNVRSAEVQEIIGRPPHWLVRGGIAAFMIILLLVLLSAWFVEYPETIKVPLKLTAVNAPKMLESKVNGKLVNLISENDTVVEEGEILAWLETTASHEEVIELSARVDSMYHWLINDHLNKFRNVKLSRFSDLGGLQTQFQAFDQAWREFKSFLPDGFYHKKRRILEEEMEYNQQLLDKLRQQKEIQTKDFKLSQQEYAMKKRLSEKELVAPMELAQHESKLLNQRLPLQQTESAIINNHITQAAKEQELMELDRQISEQKSVFLQELNALKSAIDEWKSNYLISAPLSGKIIYASILQEKQTLQTGQELFYIQPENTQFFGQLRVSQRSFGKIKEGQQVLVRFSGYPDQEFGTVTGEINYLSDIPVRDSVFIGKVNFPQGLTTNYGQELPPRDAMMGQAEIITQDMRLLERFYNNISKQLQ</sequence>
<dbReference type="PRINTS" id="PR01490">
    <property type="entry name" value="RTXTOXIND"/>
</dbReference>
<keyword evidence="1" id="KW-0175">Coiled coil</keyword>
<feature type="coiled-coil region" evidence="1">
    <location>
        <begin position="187"/>
        <end position="221"/>
    </location>
</feature>
<dbReference type="EMBL" id="JAJNDC010000001">
    <property type="protein sequence ID" value="MCW9712238.1"/>
    <property type="molecule type" value="Genomic_DNA"/>
</dbReference>
<dbReference type="Proteomes" id="UP001207337">
    <property type="component" value="Unassembled WGS sequence"/>
</dbReference>
<evidence type="ECO:0000313" key="5">
    <source>
        <dbReference type="Proteomes" id="UP001207337"/>
    </source>
</evidence>
<keyword evidence="3" id="KW-0472">Membrane</keyword>
<comment type="caution">
    <text evidence="4">The sequence shown here is derived from an EMBL/GenBank/DDBJ whole genome shotgun (WGS) entry which is preliminary data.</text>
</comment>
<dbReference type="InterPro" id="IPR050739">
    <property type="entry name" value="MFP"/>
</dbReference>
<dbReference type="Gene3D" id="2.40.30.170">
    <property type="match status" value="1"/>
</dbReference>
<evidence type="ECO:0000256" key="2">
    <source>
        <dbReference type="SAM" id="MobiDB-lite"/>
    </source>
</evidence>
<dbReference type="PANTHER" id="PTHR30386">
    <property type="entry name" value="MEMBRANE FUSION SUBUNIT OF EMRAB-TOLC MULTIDRUG EFFLUX PUMP"/>
    <property type="match status" value="1"/>
</dbReference>
<evidence type="ECO:0000256" key="3">
    <source>
        <dbReference type="SAM" id="Phobius"/>
    </source>
</evidence>
<reference evidence="4 5" key="1">
    <citation type="submission" date="2021-11" db="EMBL/GenBank/DDBJ databases">
        <title>Aliifidinibius sp. nov., a new bacterium isolated from saline soil.</title>
        <authorList>
            <person name="Galisteo C."/>
            <person name="De La Haba R."/>
            <person name="Sanchez-Porro C."/>
            <person name="Ventosa A."/>
        </authorList>
    </citation>
    <scope>NUCLEOTIDE SEQUENCE [LARGE SCALE GENOMIC DNA]</scope>
    <source>
        <strain evidence="4 5">KACC 190600</strain>
    </source>
</reference>
<evidence type="ECO:0000313" key="4">
    <source>
        <dbReference type="EMBL" id="MCW9712238.1"/>
    </source>
</evidence>
<accession>A0ABT3PWL8</accession>
<dbReference type="PANTHER" id="PTHR30386:SF28">
    <property type="entry name" value="EXPORTED PROTEIN"/>
    <property type="match status" value="1"/>
</dbReference>
<organism evidence="4 5">
    <name type="scientific">Fodinibius salicampi</name>
    <dbReference type="NCBI Taxonomy" id="1920655"/>
    <lineage>
        <taxon>Bacteria</taxon>
        <taxon>Pseudomonadati</taxon>
        <taxon>Balneolota</taxon>
        <taxon>Balneolia</taxon>
        <taxon>Balneolales</taxon>
        <taxon>Balneolaceae</taxon>
        <taxon>Fodinibius</taxon>
    </lineage>
</organism>
<name>A0ABT3PWL8_9BACT</name>
<dbReference type="RefSeq" id="WP_265788030.1">
    <property type="nucleotide sequence ID" value="NZ_BAABRS010000001.1"/>
</dbReference>
<gene>
    <name evidence="4" type="ORF">LQ318_04890</name>
</gene>
<proteinExistence type="predicted"/>
<keyword evidence="5" id="KW-1185">Reference proteome</keyword>
<evidence type="ECO:0000256" key="1">
    <source>
        <dbReference type="SAM" id="Coils"/>
    </source>
</evidence>
<feature type="region of interest" description="Disordered" evidence="2">
    <location>
        <begin position="1"/>
        <end position="23"/>
    </location>
</feature>
<protein>
    <submittedName>
        <fullName evidence="4">HlyD family secretion protein</fullName>
    </submittedName>
</protein>
<keyword evidence="3" id="KW-0812">Transmembrane</keyword>
<feature type="transmembrane region" description="Helical" evidence="3">
    <location>
        <begin position="43"/>
        <end position="66"/>
    </location>
</feature>